<feature type="region of interest" description="Disordered" evidence="1">
    <location>
        <begin position="76"/>
        <end position="103"/>
    </location>
</feature>
<sequence length="241" mass="24526">MFVATVTTLGMPGVTPVAISPNSTAAGELASRQGIGRAKAVVRDLGNRDGVGLVAAQSVCTSSPLHLNTRLQAGGAGAAVAEEGEGEEAAEEVDSSSGEEEGGAVTRGMVRGHLAKAAQELHGAGQLGHMDVDLQMQQLQQLFTSQPPPQLPLSYQQQQVLRPQGPQSQPHLQGRGSSSPNLSQLQTLYRAASGSLAAGQAGSSQAAGNAPSLRLNSSRAEQQLTRVVSEGGPGAVSAQLP</sequence>
<feature type="region of interest" description="Disordered" evidence="1">
    <location>
        <begin position="162"/>
        <end position="181"/>
    </location>
</feature>
<dbReference type="EMBL" id="BLLF01000501">
    <property type="protein sequence ID" value="GFH12420.1"/>
    <property type="molecule type" value="Genomic_DNA"/>
</dbReference>
<dbReference type="AlphaFoldDB" id="A0A699YRA1"/>
<dbReference type="Proteomes" id="UP000485058">
    <property type="component" value="Unassembled WGS sequence"/>
</dbReference>
<evidence type="ECO:0000313" key="2">
    <source>
        <dbReference type="EMBL" id="GFH12420.1"/>
    </source>
</evidence>
<name>A0A699YRA1_HAELA</name>
<gene>
    <name evidence="2" type="ORF">HaLaN_08105</name>
</gene>
<evidence type="ECO:0000313" key="3">
    <source>
        <dbReference type="Proteomes" id="UP000485058"/>
    </source>
</evidence>
<comment type="caution">
    <text evidence="2">The sequence shown here is derived from an EMBL/GenBank/DDBJ whole genome shotgun (WGS) entry which is preliminary data.</text>
</comment>
<feature type="region of interest" description="Disordered" evidence="1">
    <location>
        <begin position="194"/>
        <end position="241"/>
    </location>
</feature>
<proteinExistence type="predicted"/>
<protein>
    <submittedName>
        <fullName evidence="2">Uncharacterized protein</fullName>
    </submittedName>
</protein>
<reference evidence="2 3" key="1">
    <citation type="submission" date="2020-02" db="EMBL/GenBank/DDBJ databases">
        <title>Draft genome sequence of Haematococcus lacustris strain NIES-144.</title>
        <authorList>
            <person name="Morimoto D."/>
            <person name="Nakagawa S."/>
            <person name="Yoshida T."/>
            <person name="Sawayama S."/>
        </authorList>
    </citation>
    <scope>NUCLEOTIDE SEQUENCE [LARGE SCALE GENOMIC DNA]</scope>
    <source>
        <strain evidence="2 3">NIES-144</strain>
    </source>
</reference>
<organism evidence="2 3">
    <name type="scientific">Haematococcus lacustris</name>
    <name type="common">Green alga</name>
    <name type="synonym">Haematococcus pluvialis</name>
    <dbReference type="NCBI Taxonomy" id="44745"/>
    <lineage>
        <taxon>Eukaryota</taxon>
        <taxon>Viridiplantae</taxon>
        <taxon>Chlorophyta</taxon>
        <taxon>core chlorophytes</taxon>
        <taxon>Chlorophyceae</taxon>
        <taxon>CS clade</taxon>
        <taxon>Chlamydomonadales</taxon>
        <taxon>Haematococcaceae</taxon>
        <taxon>Haematococcus</taxon>
    </lineage>
</organism>
<evidence type="ECO:0000256" key="1">
    <source>
        <dbReference type="SAM" id="MobiDB-lite"/>
    </source>
</evidence>
<keyword evidence="3" id="KW-1185">Reference proteome</keyword>
<accession>A0A699YRA1</accession>
<feature type="compositionally biased region" description="Low complexity" evidence="1">
    <location>
        <begin position="194"/>
        <end position="210"/>
    </location>
</feature>
<feature type="non-terminal residue" evidence="2">
    <location>
        <position position="241"/>
    </location>
</feature>
<feature type="compositionally biased region" description="Acidic residues" evidence="1">
    <location>
        <begin position="82"/>
        <end position="102"/>
    </location>
</feature>
<feature type="compositionally biased region" description="Polar residues" evidence="1">
    <location>
        <begin position="214"/>
        <end position="226"/>
    </location>
</feature>